<dbReference type="PANTHER" id="PTHR31635:SF196">
    <property type="entry name" value="REVERSE TRANSCRIPTASE DOMAIN-CONTAINING PROTEIN-RELATED"/>
    <property type="match status" value="1"/>
</dbReference>
<dbReference type="InterPro" id="IPR000477">
    <property type="entry name" value="RT_dom"/>
</dbReference>
<keyword evidence="3" id="KW-0695">RNA-directed DNA polymerase</keyword>
<feature type="transmembrane region" description="Helical" evidence="1">
    <location>
        <begin position="119"/>
        <end position="135"/>
    </location>
</feature>
<reference evidence="3" key="2">
    <citation type="submission" date="2022-01" db="EMBL/GenBank/DDBJ databases">
        <authorList>
            <person name="Yamashiro T."/>
            <person name="Shiraishi A."/>
            <person name="Satake H."/>
            <person name="Nakayama K."/>
        </authorList>
    </citation>
    <scope>NUCLEOTIDE SEQUENCE</scope>
</reference>
<proteinExistence type="predicted"/>
<comment type="caution">
    <text evidence="3">The sequence shown here is derived from an EMBL/GenBank/DDBJ whole genome shotgun (WGS) entry which is preliminary data.</text>
</comment>
<organism evidence="3 4">
    <name type="scientific">Tanacetum coccineum</name>
    <dbReference type="NCBI Taxonomy" id="301880"/>
    <lineage>
        <taxon>Eukaryota</taxon>
        <taxon>Viridiplantae</taxon>
        <taxon>Streptophyta</taxon>
        <taxon>Embryophyta</taxon>
        <taxon>Tracheophyta</taxon>
        <taxon>Spermatophyta</taxon>
        <taxon>Magnoliopsida</taxon>
        <taxon>eudicotyledons</taxon>
        <taxon>Gunneridae</taxon>
        <taxon>Pentapetalae</taxon>
        <taxon>asterids</taxon>
        <taxon>campanulids</taxon>
        <taxon>Asterales</taxon>
        <taxon>Asteraceae</taxon>
        <taxon>Asteroideae</taxon>
        <taxon>Anthemideae</taxon>
        <taxon>Anthemidinae</taxon>
        <taxon>Tanacetum</taxon>
    </lineage>
</organism>
<evidence type="ECO:0000256" key="1">
    <source>
        <dbReference type="SAM" id="Phobius"/>
    </source>
</evidence>
<keyword evidence="3" id="KW-0808">Transferase</keyword>
<keyword evidence="3" id="KW-0548">Nucleotidyltransferase</keyword>
<evidence type="ECO:0000313" key="3">
    <source>
        <dbReference type="EMBL" id="GJT21244.1"/>
    </source>
</evidence>
<dbReference type="InterPro" id="IPR043502">
    <property type="entry name" value="DNA/RNA_pol_sf"/>
</dbReference>
<dbReference type="GO" id="GO:0003964">
    <property type="term" value="F:RNA-directed DNA polymerase activity"/>
    <property type="evidence" value="ECO:0007669"/>
    <property type="project" value="UniProtKB-KW"/>
</dbReference>
<accession>A0ABQ5C400</accession>
<keyword evidence="1" id="KW-0472">Membrane</keyword>
<dbReference type="EMBL" id="BQNB010013872">
    <property type="protein sequence ID" value="GJT21244.1"/>
    <property type="molecule type" value="Genomic_DNA"/>
</dbReference>
<dbReference type="SUPFAM" id="SSF56672">
    <property type="entry name" value="DNA/RNA polymerases"/>
    <property type="match status" value="1"/>
</dbReference>
<reference evidence="3" key="1">
    <citation type="journal article" date="2022" name="Int. J. Mol. Sci.">
        <title>Draft Genome of Tanacetum Coccineum: Genomic Comparison of Closely Related Tanacetum-Family Plants.</title>
        <authorList>
            <person name="Yamashiro T."/>
            <person name="Shiraishi A."/>
            <person name="Nakayama K."/>
            <person name="Satake H."/>
        </authorList>
    </citation>
    <scope>NUCLEOTIDE SEQUENCE</scope>
</reference>
<evidence type="ECO:0000259" key="2">
    <source>
        <dbReference type="Pfam" id="PF00078"/>
    </source>
</evidence>
<protein>
    <submittedName>
        <fullName evidence="3">RNA-directed DNA polymerase, eukaryota, reverse transcriptase zinc-binding domain protein</fullName>
    </submittedName>
</protein>
<name>A0ABQ5C400_9ASTR</name>
<dbReference type="PANTHER" id="PTHR31635">
    <property type="entry name" value="REVERSE TRANSCRIPTASE DOMAIN-CONTAINING PROTEIN-RELATED"/>
    <property type="match status" value="1"/>
</dbReference>
<keyword evidence="1" id="KW-0812">Transmembrane</keyword>
<dbReference type="Proteomes" id="UP001151760">
    <property type="component" value="Unassembled WGS sequence"/>
</dbReference>
<feature type="domain" description="Reverse transcriptase" evidence="2">
    <location>
        <begin position="3"/>
        <end position="139"/>
    </location>
</feature>
<gene>
    <name evidence="3" type="ORF">Tco_0891181</name>
</gene>
<sequence>MEILANRLASVVNTIVSQEQSAFIAGRQILDGPLILSEVIDWYKQCNKKMMIFKVDFEKAFDSVNWKYLDYILEQFRFGLKWRGCIRECLQSAHTSILVNGSPTSEFSIKRGLRQGDPLSLYLFILIIAGLYIAIKDAFQASSIRELSVFGIGVSTEELEEMARITGCSSGLFPMLS</sequence>
<keyword evidence="1" id="KW-1133">Transmembrane helix</keyword>
<dbReference type="Pfam" id="PF00078">
    <property type="entry name" value="RVT_1"/>
    <property type="match status" value="1"/>
</dbReference>
<keyword evidence="4" id="KW-1185">Reference proteome</keyword>
<evidence type="ECO:0000313" key="4">
    <source>
        <dbReference type="Proteomes" id="UP001151760"/>
    </source>
</evidence>